<keyword evidence="13" id="KW-1185">Reference proteome</keyword>
<feature type="transmembrane region" description="Helical" evidence="10">
    <location>
        <begin position="80"/>
        <end position="96"/>
    </location>
</feature>
<dbReference type="InterPro" id="IPR059000">
    <property type="entry name" value="ATPase_P-type_domA"/>
</dbReference>
<evidence type="ECO:0000256" key="9">
    <source>
        <dbReference type="ARBA" id="ARBA00023136"/>
    </source>
</evidence>
<protein>
    <submittedName>
        <fullName evidence="12">Cation-transporting P-type ATPase</fullName>
    </submittedName>
</protein>
<keyword evidence="7" id="KW-1278">Translocase</keyword>
<keyword evidence="2" id="KW-0597">Phosphoprotein</keyword>
<dbReference type="InterPro" id="IPR018303">
    <property type="entry name" value="ATPase_P-typ_P_site"/>
</dbReference>
<dbReference type="GO" id="GO:0005524">
    <property type="term" value="F:ATP binding"/>
    <property type="evidence" value="ECO:0007669"/>
    <property type="project" value="UniProtKB-KW"/>
</dbReference>
<feature type="transmembrane region" description="Helical" evidence="10">
    <location>
        <begin position="852"/>
        <end position="871"/>
    </location>
</feature>
<feature type="transmembrane region" description="Helical" evidence="10">
    <location>
        <begin position="820"/>
        <end position="840"/>
    </location>
</feature>
<dbReference type="InterPro" id="IPR001757">
    <property type="entry name" value="P_typ_ATPase"/>
</dbReference>
<keyword evidence="8 10" id="KW-1133">Transmembrane helix</keyword>
<dbReference type="SUPFAM" id="SSF81653">
    <property type="entry name" value="Calcium ATPase, transduction domain A"/>
    <property type="match status" value="1"/>
</dbReference>
<comment type="subcellular location">
    <subcellularLocation>
        <location evidence="1">Endomembrane system</location>
        <topology evidence="1">Multi-pass membrane protein</topology>
    </subcellularLocation>
</comment>
<dbReference type="Pfam" id="PF00690">
    <property type="entry name" value="Cation_ATPase_N"/>
    <property type="match status" value="1"/>
</dbReference>
<keyword evidence="4" id="KW-0547">Nucleotide-binding</keyword>
<dbReference type="Pfam" id="PF00702">
    <property type="entry name" value="Hydrolase"/>
    <property type="match status" value="1"/>
</dbReference>
<dbReference type="SFLD" id="SFLDG00002">
    <property type="entry name" value="C1.7:_P-type_atpase_like"/>
    <property type="match status" value="1"/>
</dbReference>
<dbReference type="Gene3D" id="3.40.50.1000">
    <property type="entry name" value="HAD superfamily/HAD-like"/>
    <property type="match status" value="1"/>
</dbReference>
<dbReference type="InterPro" id="IPR023298">
    <property type="entry name" value="ATPase_P-typ_TM_dom_sf"/>
</dbReference>
<dbReference type="Proteomes" id="UP000676996">
    <property type="component" value="Unassembled WGS sequence"/>
</dbReference>
<gene>
    <name evidence="12" type="ORF">J7S20_02065</name>
</gene>
<dbReference type="PANTHER" id="PTHR42861">
    <property type="entry name" value="CALCIUM-TRANSPORTING ATPASE"/>
    <property type="match status" value="1"/>
</dbReference>
<dbReference type="InterPro" id="IPR004014">
    <property type="entry name" value="ATPase_P-typ_cation-transptr_N"/>
</dbReference>
<feature type="domain" description="Cation-transporting P-type ATPase N-terminal" evidence="11">
    <location>
        <begin position="23"/>
        <end position="96"/>
    </location>
</feature>
<accession>A0A8T4I9I2</accession>
<evidence type="ECO:0000256" key="2">
    <source>
        <dbReference type="ARBA" id="ARBA00022553"/>
    </source>
</evidence>
<feature type="transmembrane region" description="Helical" evidence="10">
    <location>
        <begin position="102"/>
        <end position="123"/>
    </location>
</feature>
<evidence type="ECO:0000256" key="10">
    <source>
        <dbReference type="SAM" id="Phobius"/>
    </source>
</evidence>
<proteinExistence type="predicted"/>
<keyword evidence="9 10" id="KW-0472">Membrane</keyword>
<dbReference type="Gene3D" id="2.70.150.10">
    <property type="entry name" value="Calcium-transporting ATPase, cytoplasmic transduction domain A"/>
    <property type="match status" value="1"/>
</dbReference>
<dbReference type="SMART" id="SM00831">
    <property type="entry name" value="Cation_ATPase_N"/>
    <property type="match status" value="1"/>
</dbReference>
<dbReference type="InterPro" id="IPR006068">
    <property type="entry name" value="ATPase_P-typ_cation-transptr_C"/>
</dbReference>
<dbReference type="FunFam" id="2.70.150.10:FF:000160">
    <property type="entry name" value="Sarcoplasmic/endoplasmic reticulum calcium ATPase 1"/>
    <property type="match status" value="1"/>
</dbReference>
<dbReference type="InterPro" id="IPR023214">
    <property type="entry name" value="HAD_sf"/>
</dbReference>
<evidence type="ECO:0000259" key="11">
    <source>
        <dbReference type="SMART" id="SM00831"/>
    </source>
</evidence>
<name>A0A8T4I9I2_9SPHN</name>
<dbReference type="Gene3D" id="3.40.1110.10">
    <property type="entry name" value="Calcium-transporting ATPase, cytoplasmic domain N"/>
    <property type="match status" value="1"/>
</dbReference>
<dbReference type="InterPro" id="IPR023299">
    <property type="entry name" value="ATPase_P-typ_cyto_dom_N"/>
</dbReference>
<feature type="transmembrane region" description="Helical" evidence="10">
    <location>
        <begin position="290"/>
        <end position="317"/>
    </location>
</feature>
<evidence type="ECO:0000313" key="13">
    <source>
        <dbReference type="Proteomes" id="UP000676996"/>
    </source>
</evidence>
<dbReference type="InterPro" id="IPR036412">
    <property type="entry name" value="HAD-like_sf"/>
</dbReference>
<feature type="transmembrane region" description="Helical" evidence="10">
    <location>
        <begin position="265"/>
        <end position="284"/>
    </location>
</feature>
<dbReference type="NCBIfam" id="TIGR01494">
    <property type="entry name" value="ATPase_P-type"/>
    <property type="match status" value="2"/>
</dbReference>
<dbReference type="InterPro" id="IPR008250">
    <property type="entry name" value="ATPase_P-typ_transduc_dom_A_sf"/>
</dbReference>
<organism evidence="12 13">
    <name type="scientific">Stakelama marina</name>
    <dbReference type="NCBI Taxonomy" id="2826939"/>
    <lineage>
        <taxon>Bacteria</taxon>
        <taxon>Pseudomonadati</taxon>
        <taxon>Pseudomonadota</taxon>
        <taxon>Alphaproteobacteria</taxon>
        <taxon>Sphingomonadales</taxon>
        <taxon>Sphingomonadaceae</taxon>
        <taxon>Stakelama</taxon>
    </lineage>
</organism>
<evidence type="ECO:0000256" key="7">
    <source>
        <dbReference type="ARBA" id="ARBA00022967"/>
    </source>
</evidence>
<dbReference type="SUPFAM" id="SSF81665">
    <property type="entry name" value="Calcium ATPase, transmembrane domain M"/>
    <property type="match status" value="1"/>
</dbReference>
<dbReference type="Pfam" id="PF00689">
    <property type="entry name" value="Cation_ATPase_C"/>
    <property type="match status" value="1"/>
</dbReference>
<dbReference type="SFLD" id="SFLDF00027">
    <property type="entry name" value="p-type_atpase"/>
    <property type="match status" value="1"/>
</dbReference>
<evidence type="ECO:0000256" key="5">
    <source>
        <dbReference type="ARBA" id="ARBA00022840"/>
    </source>
</evidence>
<dbReference type="SUPFAM" id="SSF81660">
    <property type="entry name" value="Metal cation-transporting ATPase, ATP-binding domain N"/>
    <property type="match status" value="1"/>
</dbReference>
<dbReference type="AlphaFoldDB" id="A0A8T4I9I2"/>
<dbReference type="PRINTS" id="PR00119">
    <property type="entry name" value="CATATPASE"/>
</dbReference>
<keyword evidence="5" id="KW-0067">ATP-binding</keyword>
<feature type="transmembrane region" description="Helical" evidence="10">
    <location>
        <begin position="752"/>
        <end position="775"/>
    </location>
</feature>
<dbReference type="SUPFAM" id="SSF56784">
    <property type="entry name" value="HAD-like"/>
    <property type="match status" value="1"/>
</dbReference>
<reference evidence="12" key="1">
    <citation type="submission" date="2021-04" db="EMBL/GenBank/DDBJ databases">
        <title>Ouciella asimina sp. nov., isolated from the surface seawater in the hydrothermal field of Okinawa Trough.</title>
        <authorList>
            <person name="Shuang W."/>
        </authorList>
    </citation>
    <scope>NUCLEOTIDE SEQUENCE</scope>
    <source>
        <strain evidence="12">LXI357</strain>
    </source>
</reference>
<dbReference type="SFLD" id="SFLDS00003">
    <property type="entry name" value="Haloacid_Dehalogenase"/>
    <property type="match status" value="1"/>
</dbReference>
<evidence type="ECO:0000256" key="3">
    <source>
        <dbReference type="ARBA" id="ARBA00022692"/>
    </source>
</evidence>
<dbReference type="EMBL" id="JAGRQC010000001">
    <property type="protein sequence ID" value="MBR0551287.1"/>
    <property type="molecule type" value="Genomic_DNA"/>
</dbReference>
<evidence type="ECO:0000313" key="12">
    <source>
        <dbReference type="EMBL" id="MBR0551287.1"/>
    </source>
</evidence>
<evidence type="ECO:0000256" key="4">
    <source>
        <dbReference type="ARBA" id="ARBA00022741"/>
    </source>
</evidence>
<dbReference type="Pfam" id="PF00122">
    <property type="entry name" value="E1-E2_ATPase"/>
    <property type="match status" value="1"/>
</dbReference>
<dbReference type="GO" id="GO:0012505">
    <property type="term" value="C:endomembrane system"/>
    <property type="evidence" value="ECO:0007669"/>
    <property type="project" value="UniProtKB-SubCell"/>
</dbReference>
<dbReference type="PRINTS" id="PR00120">
    <property type="entry name" value="HATPASE"/>
</dbReference>
<comment type="caution">
    <text evidence="12">The sequence shown here is derived from an EMBL/GenBank/DDBJ whole genome shotgun (WGS) entry which is preliminary data.</text>
</comment>
<dbReference type="PROSITE" id="PS00154">
    <property type="entry name" value="ATPASE_E1_E2"/>
    <property type="match status" value="1"/>
</dbReference>
<dbReference type="Gene3D" id="1.20.1110.10">
    <property type="entry name" value="Calcium-transporting ATPase, transmembrane domain"/>
    <property type="match status" value="1"/>
</dbReference>
<dbReference type="InterPro" id="IPR044492">
    <property type="entry name" value="P_typ_ATPase_HD_dom"/>
</dbReference>
<feature type="transmembrane region" description="Helical" evidence="10">
    <location>
        <begin position="679"/>
        <end position="699"/>
    </location>
</feature>
<dbReference type="GO" id="GO:0016020">
    <property type="term" value="C:membrane"/>
    <property type="evidence" value="ECO:0007669"/>
    <property type="project" value="InterPro"/>
</dbReference>
<sequence>MTDASKVMRQGVQDQEPRDARATWHMLDADQCVCRLGSAESGLSEPDADSRLERYGANALPHARPPGAVKLFLSQFRSPLIYLLLGAAIISAIVGHGSDAAFILGVLVLNAVIGAVQEGRAGASAEALRSMIRQHARVRRDGKLAERDAAILVPGDIVIVESGDRVPGDIRLLRAINLHADESLLTGEAMPVVKDAAITLDADTRAADRRNMLHAGTTITSGRATGIVVATGSATELGRIDLSLREVASEPLPLMRDLARLSRQVAVGTVVLLALLAVALAAKGSGIEEILMLAIALAVATIPEGLPIAVTIALAAATRRMARRNVIVRTLPAVEGLGACTLIATDKTGTLTQNRLTVELLLTDEGRTVAEADWDRPEHAATVTALAHAARQCNEAGATEDGDFIGDSVDVALLRFAAMFDLPGEDGEERIELFAYEPVNRFASVAVRRGDGVEVIAKGAVETIAAMCDQVAPDLLAATEEVARQGYRVLAFAHGCAADAGAANLAHPSGLRMIGCTALLDPLRPEAMEAIAHCRSAGIEVRMLTGDHPATAHTIGVRLGLADGGDGVVTGAELDALSKDERAFADMVVRSRVFARIEPAQKLQIVRILQQSGHTVAVTGDGVNDAPALQAADIGVAMGSGGTDVAREAADLILTDDNFASIVSGIEEGRAAYANLRRIAIFLIGTGMAEISMFVGALAMGLPAPLTPVQILWANLVTETAQNVGLALAGAEGDELERPPRSRKSSMIDGNALAQMLVPAAAMMLVTVALFGWWFEGSGSLYDSRSLALLTVVLFQNVFVLAVSSERRSILRFSPRRNRWLVAGVGVALGLHLLAMSFPATRGILGLAMPNMVEIAACLGGAVIVLVAVEITKAVLRQRRSTGPSASTAAE</sequence>
<dbReference type="GO" id="GO:0016887">
    <property type="term" value="F:ATP hydrolysis activity"/>
    <property type="evidence" value="ECO:0007669"/>
    <property type="project" value="InterPro"/>
</dbReference>
<evidence type="ECO:0000256" key="6">
    <source>
        <dbReference type="ARBA" id="ARBA00022842"/>
    </source>
</evidence>
<keyword evidence="3 10" id="KW-0812">Transmembrane</keyword>
<evidence type="ECO:0000256" key="8">
    <source>
        <dbReference type="ARBA" id="ARBA00022989"/>
    </source>
</evidence>
<dbReference type="GO" id="GO:0015662">
    <property type="term" value="F:P-type ion transporter activity"/>
    <property type="evidence" value="ECO:0007669"/>
    <property type="project" value="UniProtKB-ARBA"/>
</dbReference>
<keyword evidence="6" id="KW-0460">Magnesium</keyword>
<evidence type="ECO:0000256" key="1">
    <source>
        <dbReference type="ARBA" id="ARBA00004127"/>
    </source>
</evidence>